<evidence type="ECO:0000313" key="1">
    <source>
        <dbReference type="EMBL" id="MFM9326752.1"/>
    </source>
</evidence>
<keyword evidence="2" id="KW-1185">Reference proteome</keyword>
<evidence type="ECO:0000313" key="2">
    <source>
        <dbReference type="Proteomes" id="UP001631969"/>
    </source>
</evidence>
<gene>
    <name evidence="1" type="primary">rnz</name>
    <name evidence="1" type="ORF">ACI1P1_00435</name>
</gene>
<organism evidence="1 2">
    <name type="scientific">Paenibacillus mesotrionivorans</name>
    <dbReference type="NCBI Taxonomy" id="3160968"/>
    <lineage>
        <taxon>Bacteria</taxon>
        <taxon>Bacillati</taxon>
        <taxon>Bacillota</taxon>
        <taxon>Bacilli</taxon>
        <taxon>Bacillales</taxon>
        <taxon>Paenibacillaceae</taxon>
        <taxon>Paenibacillus</taxon>
    </lineage>
</organism>
<dbReference type="Proteomes" id="UP001631969">
    <property type="component" value="Unassembled WGS sequence"/>
</dbReference>
<name>A0ACC7NR61_9BACL</name>
<dbReference type="EC" id="3.1.26.11" evidence="1"/>
<dbReference type="EMBL" id="JBJURJ010000001">
    <property type="protein sequence ID" value="MFM9326752.1"/>
    <property type="molecule type" value="Genomic_DNA"/>
</dbReference>
<accession>A0ACC7NR61</accession>
<keyword evidence="1" id="KW-0378">Hydrolase</keyword>
<reference evidence="1" key="1">
    <citation type="submission" date="2024-12" db="EMBL/GenBank/DDBJ databases">
        <authorList>
            <person name="Wu N."/>
        </authorList>
    </citation>
    <scope>NUCLEOTIDE SEQUENCE</scope>
    <source>
        <strain evidence="1">P15</strain>
    </source>
</reference>
<proteinExistence type="predicted"/>
<protein>
    <submittedName>
        <fullName evidence="1">Ribonuclease Z</fullName>
        <ecNumber evidence="1">3.1.26.11</ecNumber>
    </submittedName>
</protein>
<comment type="caution">
    <text evidence="1">The sequence shown here is derived from an EMBL/GenBank/DDBJ whole genome shotgun (WGS) entry which is preliminary data.</text>
</comment>
<sequence>MELVFLGTGAGMPSRRRNVTSIALNLLDETGGFWLFDCGEGTQQQILQSPIRLGRTDRIFITHLHGDHLYGLPGILTSRSYQGGEGTLTLYGPVGLRQFTETVLTLSQAKLSYELDIVEIVEEGIIAEDEMFRVEARRLNHRIESFGYRIVEKDKEGKLDAAKLKELGVPFGPLYGALKQGKSVTLEDGRVINSADVVGPAVPGRIVTVLGDTLKTDSAVELARNADVLVHEATFDRSKADMASRFHHSTTEDAAQTALQAGAQVLIMTHISSRYGEEETEMLQQEAREIFANAFVAEDFWSYRIPYRITME</sequence>